<dbReference type="PANTHER" id="PTHR15503">
    <property type="entry name" value="LDOC1 RELATED"/>
    <property type="match status" value="1"/>
</dbReference>
<protein>
    <submittedName>
        <fullName evidence="3">Uncharacterized protein</fullName>
    </submittedName>
</protein>
<evidence type="ECO:0000313" key="3">
    <source>
        <dbReference type="EMBL" id="KAJ8652139.1"/>
    </source>
</evidence>
<dbReference type="GeneID" id="83219631"/>
<dbReference type="InterPro" id="IPR032567">
    <property type="entry name" value="RTL1-rel"/>
</dbReference>
<dbReference type="Gene3D" id="2.40.70.10">
    <property type="entry name" value="Acid Proteases"/>
    <property type="match status" value="1"/>
</dbReference>
<comment type="caution">
    <text evidence="3">The sequence shown here is derived from an EMBL/GenBank/DDBJ whole genome shotgun (WGS) entry which is preliminary data.</text>
</comment>
<dbReference type="RefSeq" id="XP_058337053.1">
    <property type="nucleotide sequence ID" value="XM_058492190.1"/>
</dbReference>
<keyword evidence="1" id="KW-0645">Protease</keyword>
<reference evidence="3 4" key="1">
    <citation type="submission" date="2023-03" db="EMBL/GenBank/DDBJ databases">
        <title>Genome sequence of Lichtheimia ornata CBS 291.66.</title>
        <authorList>
            <person name="Mohabir J.T."/>
            <person name="Shea T.P."/>
            <person name="Kurbessoian T."/>
            <person name="Berby B."/>
            <person name="Fontaine J."/>
            <person name="Livny J."/>
            <person name="Gnirke A."/>
            <person name="Stajich J.E."/>
            <person name="Cuomo C.A."/>
        </authorList>
    </citation>
    <scope>NUCLEOTIDE SEQUENCE [LARGE SCALE GENOMIC DNA]</scope>
    <source>
        <strain evidence="3">CBS 291.66</strain>
    </source>
</reference>
<dbReference type="Proteomes" id="UP001234581">
    <property type="component" value="Unassembled WGS sequence"/>
</dbReference>
<dbReference type="Gene3D" id="3.10.10.10">
    <property type="entry name" value="HIV Type 1 Reverse Transcriptase, subunit A, domain 1"/>
    <property type="match status" value="1"/>
</dbReference>
<dbReference type="CDD" id="cd00303">
    <property type="entry name" value="retropepsin_like"/>
    <property type="match status" value="1"/>
</dbReference>
<dbReference type="InterPro" id="IPR021109">
    <property type="entry name" value="Peptidase_aspartic_dom_sf"/>
</dbReference>
<proteinExistence type="predicted"/>
<dbReference type="EMBL" id="JARTCD010000117">
    <property type="protein sequence ID" value="KAJ8652139.1"/>
    <property type="molecule type" value="Genomic_DNA"/>
</dbReference>
<evidence type="ECO:0000256" key="2">
    <source>
        <dbReference type="SAM" id="MobiDB-lite"/>
    </source>
</evidence>
<dbReference type="InterPro" id="IPR043502">
    <property type="entry name" value="DNA/RNA_pol_sf"/>
</dbReference>
<name>A0AAD7USY5_9FUNG</name>
<dbReference type="AlphaFoldDB" id="A0AAD7USY5"/>
<accession>A0AAD7USY5</accession>
<keyword evidence="1" id="KW-0378">Hydrolase</keyword>
<dbReference type="GO" id="GO:0004190">
    <property type="term" value="F:aspartic-type endopeptidase activity"/>
    <property type="evidence" value="ECO:0007669"/>
    <property type="project" value="UniProtKB-KW"/>
</dbReference>
<dbReference type="SUPFAM" id="SSF50630">
    <property type="entry name" value="Acid proteases"/>
    <property type="match status" value="1"/>
</dbReference>
<gene>
    <name evidence="3" type="ORF">O0I10_012247</name>
</gene>
<feature type="region of interest" description="Disordered" evidence="2">
    <location>
        <begin position="1"/>
        <end position="32"/>
    </location>
</feature>
<dbReference type="PANTHER" id="PTHR15503:SF45">
    <property type="entry name" value="RNA-DIRECTED DNA POLYMERASE HOMOLOG"/>
    <property type="match status" value="1"/>
</dbReference>
<organism evidence="3 4">
    <name type="scientific">Lichtheimia ornata</name>
    <dbReference type="NCBI Taxonomy" id="688661"/>
    <lineage>
        <taxon>Eukaryota</taxon>
        <taxon>Fungi</taxon>
        <taxon>Fungi incertae sedis</taxon>
        <taxon>Mucoromycota</taxon>
        <taxon>Mucoromycotina</taxon>
        <taxon>Mucoromycetes</taxon>
        <taxon>Mucorales</taxon>
        <taxon>Lichtheimiaceae</taxon>
        <taxon>Lichtheimia</taxon>
    </lineage>
</organism>
<sequence>MVQQDSQVPEATLIDLDDKDDQDSQPVTTSSIDHNAVNQDQAYIDALYSIKETELPLYSIVCNGVVVSALIDSGATCSYVSSHVVMGQTRRKVPGRAVETAGGHTLSIDEQVTLVLDAAGYKHSVDAFVLDTDLTLSSDATGLKAVDQYQHGMSTLGKSTRMVISICFVPNMNAPFPIWPTYFQIGNYNDMIASKDLRVLSLLSHIIDTGDAEPINRPPFKMSPLELDELRKQLKELLDLRLIRPNTSPWGAPVLFVRKKSGELRMCIDYRAILITRRHGHPLPPESMNAWNVSVVPMLPQVSI</sequence>
<dbReference type="InterPro" id="IPR001969">
    <property type="entry name" value="Aspartic_peptidase_AS"/>
</dbReference>
<evidence type="ECO:0000256" key="1">
    <source>
        <dbReference type="ARBA" id="ARBA00022750"/>
    </source>
</evidence>
<evidence type="ECO:0000313" key="4">
    <source>
        <dbReference type="Proteomes" id="UP001234581"/>
    </source>
</evidence>
<dbReference type="PROSITE" id="PS00141">
    <property type="entry name" value="ASP_PROTEASE"/>
    <property type="match status" value="1"/>
</dbReference>
<dbReference type="GO" id="GO:0006508">
    <property type="term" value="P:proteolysis"/>
    <property type="evidence" value="ECO:0007669"/>
    <property type="project" value="InterPro"/>
</dbReference>
<keyword evidence="1" id="KW-0064">Aspartyl protease</keyword>
<dbReference type="SUPFAM" id="SSF56672">
    <property type="entry name" value="DNA/RNA polymerases"/>
    <property type="match status" value="1"/>
</dbReference>
<keyword evidence="4" id="KW-1185">Reference proteome</keyword>